<keyword evidence="8" id="KW-1185">Reference proteome</keyword>
<evidence type="ECO:0000256" key="5">
    <source>
        <dbReference type="SAM" id="Phobius"/>
    </source>
</evidence>
<evidence type="ECO:0000256" key="3">
    <source>
        <dbReference type="ARBA" id="ARBA00022989"/>
    </source>
</evidence>
<feature type="transmembrane region" description="Helical" evidence="5">
    <location>
        <begin position="166"/>
        <end position="182"/>
    </location>
</feature>
<feature type="transmembrane region" description="Helical" evidence="5">
    <location>
        <begin position="300"/>
        <end position="320"/>
    </location>
</feature>
<dbReference type="SUPFAM" id="SSF52091">
    <property type="entry name" value="SpoIIaa-like"/>
    <property type="match status" value="1"/>
</dbReference>
<dbReference type="Pfam" id="PF01740">
    <property type="entry name" value="STAS"/>
    <property type="match status" value="1"/>
</dbReference>
<feature type="transmembrane region" description="Helical" evidence="5">
    <location>
        <begin position="268"/>
        <end position="294"/>
    </location>
</feature>
<dbReference type="InterPro" id="IPR002645">
    <property type="entry name" value="STAS_dom"/>
</dbReference>
<feature type="domain" description="STAS" evidence="6">
    <location>
        <begin position="616"/>
        <end position="732"/>
    </location>
</feature>
<gene>
    <name evidence="7" type="ORF">QYM36_006998</name>
</gene>
<dbReference type="GO" id="GO:0016020">
    <property type="term" value="C:membrane"/>
    <property type="evidence" value="ECO:0007669"/>
    <property type="project" value="UniProtKB-SubCell"/>
</dbReference>
<organism evidence="7 8">
    <name type="scientific">Artemia franciscana</name>
    <name type="common">Brine shrimp</name>
    <name type="synonym">Artemia sanfranciscana</name>
    <dbReference type="NCBI Taxonomy" id="6661"/>
    <lineage>
        <taxon>Eukaryota</taxon>
        <taxon>Metazoa</taxon>
        <taxon>Ecdysozoa</taxon>
        <taxon>Arthropoda</taxon>
        <taxon>Crustacea</taxon>
        <taxon>Branchiopoda</taxon>
        <taxon>Anostraca</taxon>
        <taxon>Artemiidae</taxon>
        <taxon>Artemia</taxon>
    </lineage>
</organism>
<dbReference type="PANTHER" id="PTHR11814">
    <property type="entry name" value="SULFATE TRANSPORTER"/>
    <property type="match status" value="1"/>
</dbReference>
<dbReference type="EMBL" id="JAVRJZ010000011">
    <property type="protein sequence ID" value="KAK2716701.1"/>
    <property type="molecule type" value="Genomic_DNA"/>
</dbReference>
<dbReference type="Gene3D" id="3.30.750.24">
    <property type="entry name" value="STAS domain"/>
    <property type="match status" value="1"/>
</dbReference>
<evidence type="ECO:0000256" key="1">
    <source>
        <dbReference type="ARBA" id="ARBA00004141"/>
    </source>
</evidence>
<dbReference type="InterPro" id="IPR001902">
    <property type="entry name" value="SLC26A/SulP_fam"/>
</dbReference>
<proteinExistence type="predicted"/>
<dbReference type="CDD" id="cd07042">
    <property type="entry name" value="STAS_SulP_like_sulfate_transporter"/>
    <property type="match status" value="1"/>
</dbReference>
<dbReference type="PROSITE" id="PS50801">
    <property type="entry name" value="STAS"/>
    <property type="match status" value="1"/>
</dbReference>
<feature type="transmembrane region" description="Helical" evidence="5">
    <location>
        <begin position="526"/>
        <end position="543"/>
    </location>
</feature>
<evidence type="ECO:0000313" key="8">
    <source>
        <dbReference type="Proteomes" id="UP001187531"/>
    </source>
</evidence>
<dbReference type="InterPro" id="IPR036513">
    <property type="entry name" value="STAS_dom_sf"/>
</dbReference>
<feature type="transmembrane region" description="Helical" evidence="5">
    <location>
        <begin position="420"/>
        <end position="445"/>
    </location>
</feature>
<reference evidence="7" key="1">
    <citation type="submission" date="2023-07" db="EMBL/GenBank/DDBJ databases">
        <title>Chromosome-level genome assembly of Artemia franciscana.</title>
        <authorList>
            <person name="Jo E."/>
        </authorList>
    </citation>
    <scope>NUCLEOTIDE SEQUENCE</scope>
    <source>
        <tissue evidence="7">Whole body</tissue>
    </source>
</reference>
<feature type="transmembrane region" description="Helical" evidence="5">
    <location>
        <begin position="138"/>
        <end position="160"/>
    </location>
</feature>
<keyword evidence="2 5" id="KW-0812">Transmembrane</keyword>
<comment type="subcellular location">
    <subcellularLocation>
        <location evidence="1">Membrane</location>
        <topology evidence="1">Multi-pass membrane protein</topology>
    </subcellularLocation>
</comment>
<dbReference type="Proteomes" id="UP001187531">
    <property type="component" value="Unassembled WGS sequence"/>
</dbReference>
<dbReference type="AlphaFoldDB" id="A0AA88I202"/>
<feature type="transmembrane region" description="Helical" evidence="5">
    <location>
        <begin position="466"/>
        <end position="489"/>
    </location>
</feature>
<evidence type="ECO:0000256" key="4">
    <source>
        <dbReference type="ARBA" id="ARBA00023136"/>
    </source>
</evidence>
<dbReference type="Pfam" id="PF00916">
    <property type="entry name" value="Sulfate_transp"/>
    <property type="match status" value="1"/>
</dbReference>
<dbReference type="NCBIfam" id="TIGR00815">
    <property type="entry name" value="sulP"/>
    <property type="match status" value="1"/>
</dbReference>
<accession>A0AA88I202</accession>
<keyword evidence="4 5" id="KW-0472">Membrane</keyword>
<keyword evidence="3 5" id="KW-1133">Transmembrane helix</keyword>
<feature type="transmembrane region" description="Helical" evidence="5">
    <location>
        <begin position="501"/>
        <end position="519"/>
    </location>
</feature>
<feature type="transmembrane region" description="Helical" evidence="5">
    <location>
        <begin position="563"/>
        <end position="592"/>
    </location>
</feature>
<evidence type="ECO:0000256" key="2">
    <source>
        <dbReference type="ARBA" id="ARBA00022692"/>
    </source>
</evidence>
<evidence type="ECO:0000259" key="6">
    <source>
        <dbReference type="PROSITE" id="PS50801"/>
    </source>
</evidence>
<evidence type="ECO:0000313" key="7">
    <source>
        <dbReference type="EMBL" id="KAK2716701.1"/>
    </source>
</evidence>
<comment type="caution">
    <text evidence="7">The sequence shown here is derived from an EMBL/GenBank/DDBJ whole genome shotgun (WGS) entry which is preliminary data.</text>
</comment>
<dbReference type="GO" id="GO:0055085">
    <property type="term" value="P:transmembrane transport"/>
    <property type="evidence" value="ECO:0007669"/>
    <property type="project" value="InterPro"/>
</dbReference>
<protein>
    <recommendedName>
        <fullName evidence="6">STAS domain-containing protein</fullName>
    </recommendedName>
</protein>
<dbReference type="InterPro" id="IPR011547">
    <property type="entry name" value="SLC26A/SulP_dom"/>
</dbReference>
<sequence length="750" mass="82717">MSFTHGKCNESDLEELIDSLDFAVNRARMSNSMERNDSQTTNTTYMDDDTASQELFCSAEENPVKPKIYFEREAVDQFYFDKRYDRQQQEGPGLLKKATNYLGSCCTCSSKRARKIVETKLPVTEWLPRYDWLRDLKWDIISGITVAVMHIPQGLGYAMLANCPPILGIYMAFFPVLIYFFFGTSRHISLGSLSVVTLMCGRVVSMYAPEAVISTPSLNSTTIETIENATEIPFIGGTDQPETMTTFQDIVFLPDNVTSLPQYTPTEVAMAITFLVGVWQLVMHLLQLGILGVLLSDSLVSGFTTAAAVHVFTSQIKYLFGIRIGKFSGRFSIISTWIAIFSNIKHTNISTLVVSVITIGILVVNNEILKPIYSKKLKVPVPIEMIALLCGTLASRWFSLNDEFGIRVVGYIPKGIPEPALPPASLLSSLVMDTLPIAVVAYAVSLSMGKIFAQKHRYIVDSNQELLAQGLANVGGSFFSALPISASLSRSLIQESVGGKTQIASIVSCFLLLMVLLFIGPFFEPLPLAVLASIIVVALKGMFLQFSDLKRALQVSLYDALVWIAAFVSTAFIDIDIGLIIGVLTALFILVLQAYKPHACLLGNVPGTELYLDISKYSQAFDDAEMKIYNWSGGIHFANADSYSKEFYKLVKATKYSSIQYVVLDFTSVSFIDMAGCRAVTTLIKDLIGEKTDVLVVYQKGGVMERLNKCQDLSSMSHVYLFATVADAVTYTKSGLLHNLANGEVNIECR</sequence>
<name>A0AA88I202_ARTSF</name>
<feature type="transmembrane region" description="Helical" evidence="5">
    <location>
        <begin position="350"/>
        <end position="369"/>
    </location>
</feature>